<evidence type="ECO:0000256" key="3">
    <source>
        <dbReference type="ARBA" id="ARBA00022475"/>
    </source>
</evidence>
<comment type="similarity">
    <text evidence="9">Belongs to the ABC transporter superfamily. Drug exporter-1 (DrugE1) (TC 3.A.1.105) family.</text>
</comment>
<dbReference type="GO" id="GO:0005524">
    <property type="term" value="F:ATP binding"/>
    <property type="evidence" value="ECO:0007669"/>
    <property type="project" value="UniProtKB-KW"/>
</dbReference>
<keyword evidence="3" id="KW-1003">Cell membrane</keyword>
<dbReference type="SUPFAM" id="SSF52540">
    <property type="entry name" value="P-loop containing nucleoside triphosphate hydrolases"/>
    <property type="match status" value="1"/>
</dbReference>
<protein>
    <submittedName>
        <fullName evidence="12">ATP-binding cassette domain-containing protein</fullName>
    </submittedName>
</protein>
<dbReference type="PROSITE" id="PS00211">
    <property type="entry name" value="ABC_TRANSPORTER_1"/>
    <property type="match status" value="1"/>
</dbReference>
<name>A0A931N522_9NOCA</name>
<dbReference type="PANTHER" id="PTHR42711">
    <property type="entry name" value="ABC TRANSPORTER ATP-BINDING PROTEIN"/>
    <property type="match status" value="1"/>
</dbReference>
<keyword evidence="6" id="KW-1278">Translocase</keyword>
<feature type="domain" description="ABC transporter" evidence="11">
    <location>
        <begin position="19"/>
        <end position="249"/>
    </location>
</feature>
<sequence length="339" mass="35750">MVEVSRTAAFCRTGTGHAIEVVDIGKRFGAVTALDGLSLTADYGTITGVLGPNGAGKTTTIDVLTTLRRPDSGRASVAGHDVVTEAAAVRSVIGVTGQFAAIDANLTARENLVLFGRLLKLGRKRSRERADELLARFELSEAADRRSGTFSGGMRRRLDLAASLVGNPKVLFLDEPTTGLDPRSRAVLWEVVRGLRDEGMTILLTTQYLNEADELADRIVVVDHGRVIAGGTADELKNQAGEPVCHIAADNSEQQGRIMAALNGFAGAALVADGVTVPANGSATLVEVVRRLDAAGIHAEDIALRRPTLDDVFFRLTGHPTEPEAASEESAEPVGPAAR</sequence>
<gene>
    <name evidence="12" type="ORF">IT779_23820</name>
</gene>
<dbReference type="SMART" id="SM00382">
    <property type="entry name" value="AAA"/>
    <property type="match status" value="1"/>
</dbReference>
<dbReference type="NCBIfam" id="TIGR01188">
    <property type="entry name" value="drrA"/>
    <property type="match status" value="1"/>
</dbReference>
<organism evidence="12 13">
    <name type="scientific">Nocardia bovistercoris</name>
    <dbReference type="NCBI Taxonomy" id="2785916"/>
    <lineage>
        <taxon>Bacteria</taxon>
        <taxon>Bacillati</taxon>
        <taxon>Actinomycetota</taxon>
        <taxon>Actinomycetes</taxon>
        <taxon>Mycobacteriales</taxon>
        <taxon>Nocardiaceae</taxon>
        <taxon>Nocardia</taxon>
    </lineage>
</organism>
<dbReference type="Proteomes" id="UP000655751">
    <property type="component" value="Unassembled WGS sequence"/>
</dbReference>
<dbReference type="Pfam" id="PF00005">
    <property type="entry name" value="ABC_tran"/>
    <property type="match status" value="1"/>
</dbReference>
<proteinExistence type="inferred from homology"/>
<evidence type="ECO:0000256" key="8">
    <source>
        <dbReference type="ARBA" id="ARBA00023251"/>
    </source>
</evidence>
<keyword evidence="2" id="KW-0813">Transport</keyword>
<dbReference type="InterPro" id="IPR003439">
    <property type="entry name" value="ABC_transporter-like_ATP-bd"/>
</dbReference>
<dbReference type="GO" id="GO:0046677">
    <property type="term" value="P:response to antibiotic"/>
    <property type="evidence" value="ECO:0007669"/>
    <property type="project" value="UniProtKB-KW"/>
</dbReference>
<dbReference type="GO" id="GO:0043215">
    <property type="term" value="P:daunorubicin transport"/>
    <property type="evidence" value="ECO:0007669"/>
    <property type="project" value="InterPro"/>
</dbReference>
<dbReference type="InterPro" id="IPR017871">
    <property type="entry name" value="ABC_transporter-like_CS"/>
</dbReference>
<dbReference type="InterPro" id="IPR025302">
    <property type="entry name" value="DrrA1/2-like_C"/>
</dbReference>
<dbReference type="GO" id="GO:0005886">
    <property type="term" value="C:plasma membrane"/>
    <property type="evidence" value="ECO:0007669"/>
    <property type="project" value="UniProtKB-SubCell"/>
</dbReference>
<reference evidence="12" key="1">
    <citation type="submission" date="2020-11" db="EMBL/GenBank/DDBJ databases">
        <title>Nocardia NEAU-351.nov., a novel actinomycete isolated from the cow dung.</title>
        <authorList>
            <person name="Zhang X."/>
        </authorList>
    </citation>
    <scope>NUCLEOTIDE SEQUENCE</scope>
    <source>
        <strain evidence="12">NEAU-351</strain>
    </source>
</reference>
<keyword evidence="8" id="KW-0046">Antibiotic resistance</keyword>
<dbReference type="InterPro" id="IPR003593">
    <property type="entry name" value="AAA+_ATPase"/>
</dbReference>
<dbReference type="GO" id="GO:0016887">
    <property type="term" value="F:ATP hydrolysis activity"/>
    <property type="evidence" value="ECO:0007669"/>
    <property type="project" value="InterPro"/>
</dbReference>
<evidence type="ECO:0000256" key="5">
    <source>
        <dbReference type="ARBA" id="ARBA00022840"/>
    </source>
</evidence>
<evidence type="ECO:0000256" key="10">
    <source>
        <dbReference type="SAM" id="MobiDB-lite"/>
    </source>
</evidence>
<evidence type="ECO:0000256" key="4">
    <source>
        <dbReference type="ARBA" id="ARBA00022741"/>
    </source>
</evidence>
<accession>A0A931N522</accession>
<evidence type="ECO:0000259" key="11">
    <source>
        <dbReference type="PROSITE" id="PS50893"/>
    </source>
</evidence>
<evidence type="ECO:0000256" key="1">
    <source>
        <dbReference type="ARBA" id="ARBA00004413"/>
    </source>
</evidence>
<dbReference type="GO" id="GO:0055085">
    <property type="term" value="P:transmembrane transport"/>
    <property type="evidence" value="ECO:0007669"/>
    <property type="project" value="UniProtKB-ARBA"/>
</dbReference>
<keyword evidence="13" id="KW-1185">Reference proteome</keyword>
<comment type="subcellular location">
    <subcellularLocation>
        <location evidence="1">Cell membrane</location>
        <topology evidence="1">Peripheral membrane protein</topology>
        <orientation evidence="1">Cytoplasmic side</orientation>
    </subcellularLocation>
</comment>
<dbReference type="PANTHER" id="PTHR42711:SF19">
    <property type="entry name" value="DOXORUBICIN RESISTANCE ATP-BINDING PROTEIN DRRA"/>
    <property type="match status" value="1"/>
</dbReference>
<keyword evidence="7" id="KW-0472">Membrane</keyword>
<dbReference type="InterPro" id="IPR005894">
    <property type="entry name" value="DrrA"/>
</dbReference>
<evidence type="ECO:0000313" key="12">
    <source>
        <dbReference type="EMBL" id="MBH0779302.1"/>
    </source>
</evidence>
<dbReference type="AlphaFoldDB" id="A0A931N522"/>
<evidence type="ECO:0000256" key="2">
    <source>
        <dbReference type="ARBA" id="ARBA00022448"/>
    </source>
</evidence>
<evidence type="ECO:0000313" key="13">
    <source>
        <dbReference type="Proteomes" id="UP000655751"/>
    </source>
</evidence>
<evidence type="ECO:0000256" key="7">
    <source>
        <dbReference type="ARBA" id="ARBA00023136"/>
    </source>
</evidence>
<keyword evidence="5 12" id="KW-0067">ATP-binding</keyword>
<keyword evidence="4" id="KW-0547">Nucleotide-binding</keyword>
<evidence type="ECO:0000256" key="9">
    <source>
        <dbReference type="ARBA" id="ARBA00049985"/>
    </source>
</evidence>
<comment type="caution">
    <text evidence="12">The sequence shown here is derived from an EMBL/GenBank/DDBJ whole genome shotgun (WGS) entry which is preliminary data.</text>
</comment>
<dbReference type="PROSITE" id="PS50893">
    <property type="entry name" value="ABC_TRANSPORTER_2"/>
    <property type="match status" value="1"/>
</dbReference>
<feature type="region of interest" description="Disordered" evidence="10">
    <location>
        <begin position="319"/>
        <end position="339"/>
    </location>
</feature>
<dbReference type="FunFam" id="3.40.50.300:FF:000589">
    <property type="entry name" value="ABC transporter, ATP-binding subunit"/>
    <property type="match status" value="1"/>
</dbReference>
<dbReference type="InterPro" id="IPR050763">
    <property type="entry name" value="ABC_transporter_ATP-binding"/>
</dbReference>
<dbReference type="Pfam" id="PF13732">
    <property type="entry name" value="DrrA1-3_C"/>
    <property type="match status" value="1"/>
</dbReference>
<dbReference type="GO" id="GO:1900753">
    <property type="term" value="P:doxorubicin transport"/>
    <property type="evidence" value="ECO:0007669"/>
    <property type="project" value="InterPro"/>
</dbReference>
<dbReference type="EMBL" id="JADMLG010000010">
    <property type="protein sequence ID" value="MBH0779302.1"/>
    <property type="molecule type" value="Genomic_DNA"/>
</dbReference>
<dbReference type="InterPro" id="IPR027417">
    <property type="entry name" value="P-loop_NTPase"/>
</dbReference>
<evidence type="ECO:0000256" key="6">
    <source>
        <dbReference type="ARBA" id="ARBA00022967"/>
    </source>
</evidence>
<dbReference type="Gene3D" id="3.40.50.300">
    <property type="entry name" value="P-loop containing nucleotide triphosphate hydrolases"/>
    <property type="match status" value="1"/>
</dbReference>